<accession>A0A495XLI2</accession>
<evidence type="ECO:0000313" key="2">
    <source>
        <dbReference type="Proteomes" id="UP000272729"/>
    </source>
</evidence>
<proteinExistence type="predicted"/>
<organism evidence="1 2">
    <name type="scientific">Saccharothrix variisporea</name>
    <dbReference type="NCBI Taxonomy" id="543527"/>
    <lineage>
        <taxon>Bacteria</taxon>
        <taxon>Bacillati</taxon>
        <taxon>Actinomycetota</taxon>
        <taxon>Actinomycetes</taxon>
        <taxon>Pseudonocardiales</taxon>
        <taxon>Pseudonocardiaceae</taxon>
        <taxon>Saccharothrix</taxon>
    </lineage>
</organism>
<name>A0A495XLI2_9PSEU</name>
<dbReference type="EMBL" id="RBXR01000001">
    <property type="protein sequence ID" value="RKT74967.1"/>
    <property type="molecule type" value="Genomic_DNA"/>
</dbReference>
<evidence type="ECO:0000313" key="1">
    <source>
        <dbReference type="EMBL" id="RKT74967.1"/>
    </source>
</evidence>
<reference evidence="1 2" key="1">
    <citation type="submission" date="2018-10" db="EMBL/GenBank/DDBJ databases">
        <title>Sequencing the genomes of 1000 actinobacteria strains.</title>
        <authorList>
            <person name="Klenk H.-P."/>
        </authorList>
    </citation>
    <scope>NUCLEOTIDE SEQUENCE [LARGE SCALE GENOMIC DNA]</scope>
    <source>
        <strain evidence="1 2">DSM 43911</strain>
    </source>
</reference>
<dbReference type="Proteomes" id="UP000272729">
    <property type="component" value="Unassembled WGS sequence"/>
</dbReference>
<sequence>MSVVEPVLAEGDDCALSATAVCWLADEPQPGLVLVELTDVRGRPYQLVAKSAYFDDGTELTPTATYPRPTLVPCTIDHVHHDTATVTTRWIGDRHGEPFVFDVPLAALTSR</sequence>
<comment type="caution">
    <text evidence="1">The sequence shown here is derived from an EMBL/GenBank/DDBJ whole genome shotgun (WGS) entry which is preliminary data.</text>
</comment>
<keyword evidence="2" id="KW-1185">Reference proteome</keyword>
<protein>
    <submittedName>
        <fullName evidence="1">Uncharacterized protein</fullName>
    </submittedName>
</protein>
<dbReference type="AlphaFoldDB" id="A0A495XLI2"/>
<gene>
    <name evidence="1" type="ORF">DFJ66_8342</name>
</gene>